<dbReference type="EMBL" id="GG683038">
    <property type="protein sequence ID" value="EER02558.1"/>
    <property type="molecule type" value="Genomic_DNA"/>
</dbReference>
<feature type="region of interest" description="Disordered" evidence="1">
    <location>
        <begin position="1"/>
        <end position="20"/>
    </location>
</feature>
<organism evidence="3">
    <name type="scientific">Perkinsus marinus (strain ATCC 50983 / TXsc)</name>
    <dbReference type="NCBI Taxonomy" id="423536"/>
    <lineage>
        <taxon>Eukaryota</taxon>
        <taxon>Sar</taxon>
        <taxon>Alveolata</taxon>
        <taxon>Perkinsozoa</taxon>
        <taxon>Perkinsea</taxon>
        <taxon>Perkinsida</taxon>
        <taxon>Perkinsidae</taxon>
        <taxon>Perkinsus</taxon>
    </lineage>
</organism>
<protein>
    <submittedName>
        <fullName evidence="2">Uncharacterized protein</fullName>
    </submittedName>
</protein>
<dbReference type="RefSeq" id="XP_002769840.1">
    <property type="nucleotide sequence ID" value="XM_002769794.1"/>
</dbReference>
<gene>
    <name evidence="2" type="ORF">Pmar_PMAR005899</name>
</gene>
<dbReference type="OrthoDB" id="366026at2759"/>
<evidence type="ECO:0000313" key="2">
    <source>
        <dbReference type="EMBL" id="EER02558.1"/>
    </source>
</evidence>
<reference evidence="2 3" key="1">
    <citation type="submission" date="2008-07" db="EMBL/GenBank/DDBJ databases">
        <authorList>
            <person name="El-Sayed N."/>
            <person name="Caler E."/>
            <person name="Inman J."/>
            <person name="Amedeo P."/>
            <person name="Hass B."/>
            <person name="Wortman J."/>
        </authorList>
    </citation>
    <scope>NUCLEOTIDE SEQUENCE [LARGE SCALE GENOMIC DNA]</scope>
    <source>
        <strain evidence="3">ATCC 50983 / TXsc</strain>
    </source>
</reference>
<dbReference type="GeneID" id="9047708"/>
<dbReference type="Proteomes" id="UP000007800">
    <property type="component" value="Unassembled WGS sequence"/>
</dbReference>
<dbReference type="AlphaFoldDB" id="C5LKZ4"/>
<proteinExistence type="predicted"/>
<keyword evidence="3" id="KW-1185">Reference proteome</keyword>
<accession>C5LKZ4</accession>
<name>C5LKZ4_PERM5</name>
<evidence type="ECO:0000313" key="3">
    <source>
        <dbReference type="Proteomes" id="UP000007800"/>
    </source>
</evidence>
<evidence type="ECO:0000256" key="1">
    <source>
        <dbReference type="SAM" id="MobiDB-lite"/>
    </source>
</evidence>
<sequence length="408" mass="47536">MSVVERPPNPDITVPNSFGPAKGGPAKIFKAKYAQSIIPVKKKEVLSRRYKIDTTNMPPWRRWSTKLPNMGSSLHIDKKDDDDKMESMIGDRGRKRLLPIMVHPNRVKIATGDIDPIDMDDFTLAVTETVPFAYKYHHPSNRSRRVPDDIILQRISTRVNERLPDLNDAHMIKILLAFDRIRPKVIHRTAHPERYFLSRPLAYINQPFMTSLYQAIKPTSINNTKVLLALFTAYTRCGIHHPQWIRSVMDHACNTWLIDNTLPPTSPRELADIVLAFASTRVKKHDEFLHILTDEIEDNFNEFDEDAIGDVVRAFLSMRYGNKQFFTVLGRELPHRIHEYRWWNLVDISELYMILKWPAEDDPDMIMRFGNEVWKYHKVMSGKYVARALRVLAYLETSDRSNVKMIMV</sequence>
<dbReference type="InParanoid" id="C5LKZ4"/>